<proteinExistence type="inferred from homology"/>
<evidence type="ECO:0000256" key="4">
    <source>
        <dbReference type="ARBA" id="ARBA00022475"/>
    </source>
</evidence>
<evidence type="ECO:0000313" key="16">
    <source>
        <dbReference type="Proteomes" id="UP000070675"/>
    </source>
</evidence>
<feature type="transmembrane region" description="Helical" evidence="14">
    <location>
        <begin position="119"/>
        <end position="141"/>
    </location>
</feature>
<keyword evidence="3" id="KW-0813">Transport</keyword>
<evidence type="ECO:0000256" key="3">
    <source>
        <dbReference type="ARBA" id="ARBA00022448"/>
    </source>
</evidence>
<dbReference type="AlphaFoldDB" id="A0A133XVM9"/>
<comment type="subunit">
    <text evidence="2">Homodimer.</text>
</comment>
<evidence type="ECO:0000256" key="5">
    <source>
        <dbReference type="ARBA" id="ARBA00022597"/>
    </source>
</evidence>
<gene>
    <name evidence="15" type="ORF">HMPREF3192_00607</name>
</gene>
<evidence type="ECO:0000256" key="14">
    <source>
        <dbReference type="SAM" id="Phobius"/>
    </source>
</evidence>
<evidence type="ECO:0000256" key="8">
    <source>
        <dbReference type="ARBA" id="ARBA00022989"/>
    </source>
</evidence>
<keyword evidence="9 14" id="KW-0472">Membrane</keyword>
<evidence type="ECO:0000256" key="6">
    <source>
        <dbReference type="ARBA" id="ARBA00022683"/>
    </source>
</evidence>
<dbReference type="Pfam" id="PF03611">
    <property type="entry name" value="EIIC-GAT"/>
    <property type="match status" value="1"/>
</dbReference>
<feature type="transmembrane region" description="Helical" evidence="14">
    <location>
        <begin position="6"/>
        <end position="28"/>
    </location>
</feature>
<dbReference type="InterPro" id="IPR051562">
    <property type="entry name" value="Ascorbate-PTS_EIIC"/>
</dbReference>
<keyword evidence="7 14" id="KW-0812">Transmembrane</keyword>
<evidence type="ECO:0000313" key="15">
    <source>
        <dbReference type="EMBL" id="KXB34994.1"/>
    </source>
</evidence>
<dbReference type="NCBIfam" id="NF006920">
    <property type="entry name" value="PRK09410.1-2"/>
    <property type="match status" value="1"/>
</dbReference>
<feature type="transmembrane region" description="Helical" evidence="14">
    <location>
        <begin position="346"/>
        <end position="367"/>
    </location>
</feature>
<keyword evidence="8 14" id="KW-1133">Transmembrane helix</keyword>
<dbReference type="OrthoDB" id="9796178at2"/>
<dbReference type="NCBIfam" id="NF009553">
    <property type="entry name" value="PRK12997.1-5"/>
    <property type="match status" value="1"/>
</dbReference>
<feature type="transmembrane region" description="Helical" evidence="14">
    <location>
        <begin position="373"/>
        <end position="393"/>
    </location>
</feature>
<evidence type="ECO:0000256" key="9">
    <source>
        <dbReference type="ARBA" id="ARBA00023136"/>
    </source>
</evidence>
<comment type="similarity">
    <text evidence="11">Belongs to the UlaA family.</text>
</comment>
<dbReference type="PATRIC" id="fig|1393034.3.peg.588"/>
<sequence>MALLDFIINILSTPAILVGLLSCLGLILQKKPIEDVIKGTLKTIVGFLVLGAGASFLLGSSLNAFGQIFNYAFNMQGVVPNNEAVVADALKNFGVSSAIIMAIGMVFNIILARFSRMRYIFLTGHHTLYMACMIAVILGGAGHLEGWMLYLAGGCLLAFIMVLSPAYCQITFRKVTGSDSVALGHLGGFGYWLAGMVGRLFANDPKRKSTEEINFPKRLIFLRDTTVSIGITMAALFIIVTGIAVGRGLLVEGPALFQSDPEAFQAQFGFLKDLMNIGTETKVNWIVWAFSGGLAFAGGVYIILSGVRLIIGEIVPAFKGIADKLVPGAKPALDCPIAYTYAPNAVTIGFISSFIGGIVGLFILGGINATIPVALILPGVVPHFFCGATAGVFGNAEGGVKGCVAGAFVHGLLITFLPAICMPVFTALGYSGATFSDADFSWMGIVFGNVINYANGMTLMLICVAVFLLPIIYNFVAPKKEKQE</sequence>
<dbReference type="STRING" id="1393034.HMPREF3192_00607"/>
<dbReference type="EMBL" id="LSCR01000007">
    <property type="protein sequence ID" value="KXB34994.1"/>
    <property type="molecule type" value="Genomic_DNA"/>
</dbReference>
<dbReference type="Proteomes" id="UP000070675">
    <property type="component" value="Unassembled WGS sequence"/>
</dbReference>
<keyword evidence="16" id="KW-1185">Reference proteome</keyword>
<evidence type="ECO:0000256" key="1">
    <source>
        <dbReference type="ARBA" id="ARBA00004651"/>
    </source>
</evidence>
<feature type="transmembrane region" description="Helical" evidence="14">
    <location>
        <begin position="40"/>
        <end position="73"/>
    </location>
</feature>
<evidence type="ECO:0000256" key="11">
    <source>
        <dbReference type="ARBA" id="ARBA00038218"/>
    </source>
</evidence>
<dbReference type="InterPro" id="IPR004703">
    <property type="entry name" value="PTS_sugar-sp_permease"/>
</dbReference>
<protein>
    <recommendedName>
        <fullName evidence="12">Ascorbate-specific PTS system EIIC component</fullName>
    </recommendedName>
    <alternativeName>
        <fullName evidence="13">Ascorbate-specific permease IIC component UlaA</fullName>
    </alternativeName>
</protein>
<reference evidence="16" key="1">
    <citation type="submission" date="2016-01" db="EMBL/GenBank/DDBJ databases">
        <authorList>
            <person name="Mitreva M."/>
            <person name="Pepin K.H."/>
            <person name="Mihindukulasuriya K.A."/>
            <person name="Fulton R."/>
            <person name="Fronick C."/>
            <person name="O'Laughlin M."/>
            <person name="Miner T."/>
            <person name="Herter B."/>
            <person name="Rosa B.A."/>
            <person name="Cordes M."/>
            <person name="Tomlinson C."/>
            <person name="Wollam A."/>
            <person name="Palsikar V.B."/>
            <person name="Mardis E.R."/>
            <person name="Wilson R.K."/>
        </authorList>
    </citation>
    <scope>NUCLEOTIDE SEQUENCE [LARGE SCALE GENOMIC DNA]</scope>
    <source>
        <strain evidence="16">DNF00019</strain>
    </source>
</reference>
<keyword evidence="6" id="KW-0598">Phosphotransferase system</keyword>
<dbReference type="GO" id="GO:0009401">
    <property type="term" value="P:phosphoenolpyruvate-dependent sugar phosphotransferase system"/>
    <property type="evidence" value="ECO:0007669"/>
    <property type="project" value="UniProtKB-KW"/>
</dbReference>
<keyword evidence="5" id="KW-0762">Sugar transport</keyword>
<keyword evidence="4" id="KW-1003">Cell membrane</keyword>
<evidence type="ECO:0000256" key="12">
    <source>
        <dbReference type="ARBA" id="ARBA00039702"/>
    </source>
</evidence>
<feature type="transmembrane region" description="Helical" evidence="14">
    <location>
        <begin position="227"/>
        <end position="250"/>
    </location>
</feature>
<name>A0A133XVM9_9ACTN</name>
<comment type="caution">
    <text evidence="15">The sequence shown here is derived from an EMBL/GenBank/DDBJ whole genome shotgun (WGS) entry which is preliminary data.</text>
</comment>
<evidence type="ECO:0000256" key="7">
    <source>
        <dbReference type="ARBA" id="ARBA00022692"/>
    </source>
</evidence>
<organism evidence="15 16">
    <name type="scientific">Atopobium deltae</name>
    <dbReference type="NCBI Taxonomy" id="1393034"/>
    <lineage>
        <taxon>Bacteria</taxon>
        <taxon>Bacillati</taxon>
        <taxon>Actinomycetota</taxon>
        <taxon>Coriobacteriia</taxon>
        <taxon>Coriobacteriales</taxon>
        <taxon>Atopobiaceae</taxon>
        <taxon>Atopobium</taxon>
    </lineage>
</organism>
<feature type="transmembrane region" description="Helical" evidence="14">
    <location>
        <begin position="147"/>
        <end position="168"/>
    </location>
</feature>
<evidence type="ECO:0000256" key="13">
    <source>
        <dbReference type="ARBA" id="ARBA00042859"/>
    </source>
</evidence>
<feature type="transmembrane region" description="Helical" evidence="14">
    <location>
        <begin position="93"/>
        <end position="112"/>
    </location>
</feature>
<dbReference type="PANTHER" id="PTHR33843:SF4">
    <property type="entry name" value="ASCORBATE-SPECIFIC PTS SYSTEM EIIC COMPONENT"/>
    <property type="match status" value="1"/>
</dbReference>
<feature type="transmembrane region" description="Helical" evidence="14">
    <location>
        <begin position="450"/>
        <end position="476"/>
    </location>
</feature>
<evidence type="ECO:0000256" key="2">
    <source>
        <dbReference type="ARBA" id="ARBA00011738"/>
    </source>
</evidence>
<feature type="transmembrane region" description="Helical" evidence="14">
    <location>
        <begin position="285"/>
        <end position="304"/>
    </location>
</feature>
<evidence type="ECO:0000256" key="10">
    <source>
        <dbReference type="ARBA" id="ARBA00037387"/>
    </source>
</evidence>
<comment type="function">
    <text evidence="10">The phosphoenolpyruvate-dependent sugar phosphotransferase system (sugar PTS), a major carbohydrate active transport system, catalyzes the phosphorylation of incoming sugar substrates concomitantly with their translocation across the cell membrane. The enzyme II UlaABC PTS system is involved in ascorbate transport.</text>
</comment>
<dbReference type="GO" id="GO:0005886">
    <property type="term" value="C:plasma membrane"/>
    <property type="evidence" value="ECO:0007669"/>
    <property type="project" value="UniProtKB-SubCell"/>
</dbReference>
<comment type="subcellular location">
    <subcellularLocation>
        <location evidence="1">Cell membrane</location>
        <topology evidence="1">Multi-pass membrane protein</topology>
    </subcellularLocation>
</comment>
<dbReference type="RefSeq" id="WP_066305067.1">
    <property type="nucleotide sequence ID" value="NZ_KQ959487.1"/>
</dbReference>
<dbReference type="PANTHER" id="PTHR33843">
    <property type="entry name" value="ASCORBATE-SPECIFIC PTS SYSTEM EIIC COMPONENT"/>
    <property type="match status" value="1"/>
</dbReference>
<feature type="transmembrane region" description="Helical" evidence="14">
    <location>
        <begin position="405"/>
        <end position="430"/>
    </location>
</feature>
<accession>A0A133XVM9</accession>